<proteinExistence type="inferred from homology"/>
<dbReference type="PANTHER" id="PTHR31875:SF24">
    <property type="entry name" value="PROTEIN DEHYDRATION-INDUCED 19 HOMOLOG 5"/>
    <property type="match status" value="1"/>
</dbReference>
<dbReference type="AlphaFoldDB" id="A0AAW1I608"/>
<protein>
    <submittedName>
        <fullName evidence="4">Uncharacterized protein</fullName>
    </submittedName>
</protein>
<feature type="domain" description="Di19 C-terminal" evidence="3">
    <location>
        <begin position="121"/>
        <end position="201"/>
    </location>
</feature>
<gene>
    <name evidence="4" type="ORF">RND81_10G233100</name>
</gene>
<accession>A0AAW1I608</accession>
<dbReference type="Pfam" id="PF05605">
    <property type="entry name" value="zf-Di19"/>
    <property type="match status" value="1"/>
</dbReference>
<comment type="caution">
    <text evidence="4">The sequence shown here is derived from an EMBL/GenBank/DDBJ whole genome shotgun (WGS) entry which is preliminary data.</text>
</comment>
<evidence type="ECO:0000259" key="2">
    <source>
        <dbReference type="Pfam" id="PF05605"/>
    </source>
</evidence>
<reference evidence="4" key="1">
    <citation type="submission" date="2024-03" db="EMBL/GenBank/DDBJ databases">
        <title>WGS assembly of Saponaria officinalis var. Norfolk2.</title>
        <authorList>
            <person name="Jenkins J."/>
            <person name="Shu S."/>
            <person name="Grimwood J."/>
            <person name="Barry K."/>
            <person name="Goodstein D."/>
            <person name="Schmutz J."/>
            <person name="Leebens-Mack J."/>
            <person name="Osbourn A."/>
        </authorList>
    </citation>
    <scope>NUCLEOTIDE SEQUENCE [LARGE SCALE GENOMIC DNA]</scope>
    <source>
        <strain evidence="4">JIC</strain>
    </source>
</reference>
<dbReference type="EMBL" id="JBDFQZ010000010">
    <property type="protein sequence ID" value="KAK9684797.1"/>
    <property type="molecule type" value="Genomic_DNA"/>
</dbReference>
<organism evidence="4 5">
    <name type="scientific">Saponaria officinalis</name>
    <name type="common">Common soapwort</name>
    <name type="synonym">Lychnis saponaria</name>
    <dbReference type="NCBI Taxonomy" id="3572"/>
    <lineage>
        <taxon>Eukaryota</taxon>
        <taxon>Viridiplantae</taxon>
        <taxon>Streptophyta</taxon>
        <taxon>Embryophyta</taxon>
        <taxon>Tracheophyta</taxon>
        <taxon>Spermatophyta</taxon>
        <taxon>Magnoliopsida</taxon>
        <taxon>eudicotyledons</taxon>
        <taxon>Gunneridae</taxon>
        <taxon>Pentapetalae</taxon>
        <taxon>Caryophyllales</taxon>
        <taxon>Caryophyllaceae</taxon>
        <taxon>Caryophylleae</taxon>
        <taxon>Saponaria</taxon>
    </lineage>
</organism>
<evidence type="ECO:0000313" key="4">
    <source>
        <dbReference type="EMBL" id="KAK9684797.1"/>
    </source>
</evidence>
<feature type="domain" description="Di19 zinc-binding" evidence="2">
    <location>
        <begin position="40"/>
        <end position="92"/>
    </location>
</feature>
<comment type="similarity">
    <text evidence="1">Belongs to the Di19 family.</text>
</comment>
<evidence type="ECO:0000313" key="5">
    <source>
        <dbReference type="Proteomes" id="UP001443914"/>
    </source>
</evidence>
<dbReference type="InterPro" id="IPR033347">
    <property type="entry name" value="Di19"/>
</dbReference>
<dbReference type="PANTHER" id="PTHR31875">
    <property type="entry name" value="PROTEIN DEHYDRATION-INDUCED 19"/>
    <property type="match status" value="1"/>
</dbReference>
<dbReference type="InterPro" id="IPR027935">
    <property type="entry name" value="Di19_C"/>
</dbReference>
<sequence>MDDDMWVSKVHSSKHFSPLPTSGIHVTSDNSEVNDDARTYFTCPFCYVDTQLSLLCNHFQEEHCFDVRNAVCPVCALSLGKDVAGHFKLHHANSIKKGSQKPGFWDFYSGRNLPGGLSTRNGMENVNTSAPDPLLSPFLFILPYSESKRSESQNSCSGDDFSFTPETNSFNAMLNQSESKGDSEEMKQRAEFCQQLTFSTIL</sequence>
<name>A0AAW1I608_SAPOF</name>
<keyword evidence="5" id="KW-1185">Reference proteome</keyword>
<dbReference type="Proteomes" id="UP001443914">
    <property type="component" value="Unassembled WGS sequence"/>
</dbReference>
<dbReference type="Pfam" id="PF14571">
    <property type="entry name" value="Di19_C"/>
    <property type="match status" value="1"/>
</dbReference>
<evidence type="ECO:0000259" key="3">
    <source>
        <dbReference type="Pfam" id="PF14571"/>
    </source>
</evidence>
<dbReference type="InterPro" id="IPR008598">
    <property type="entry name" value="Di19_Zn-bd"/>
</dbReference>
<evidence type="ECO:0000256" key="1">
    <source>
        <dbReference type="ARBA" id="ARBA00007109"/>
    </source>
</evidence>